<name>A0A413SYN0_9BACT</name>
<evidence type="ECO:0000313" key="2">
    <source>
        <dbReference type="Proteomes" id="UP000283855"/>
    </source>
</evidence>
<evidence type="ECO:0000313" key="1">
    <source>
        <dbReference type="EMBL" id="RHA74921.1"/>
    </source>
</evidence>
<protein>
    <submittedName>
        <fullName evidence="1">Uncharacterized protein</fullName>
    </submittedName>
</protein>
<organism evidence="1 2">
    <name type="scientific">Phocaeicola coprophilus</name>
    <dbReference type="NCBI Taxonomy" id="387090"/>
    <lineage>
        <taxon>Bacteria</taxon>
        <taxon>Pseudomonadati</taxon>
        <taxon>Bacteroidota</taxon>
        <taxon>Bacteroidia</taxon>
        <taxon>Bacteroidales</taxon>
        <taxon>Bacteroidaceae</taxon>
        <taxon>Phocaeicola</taxon>
    </lineage>
</organism>
<dbReference type="Proteomes" id="UP000283855">
    <property type="component" value="Unassembled WGS sequence"/>
</dbReference>
<dbReference type="EMBL" id="QSFT01000019">
    <property type="protein sequence ID" value="RHA74921.1"/>
    <property type="molecule type" value="Genomic_DNA"/>
</dbReference>
<comment type="caution">
    <text evidence="1">The sequence shown here is derived from an EMBL/GenBank/DDBJ whole genome shotgun (WGS) entry which is preliminary data.</text>
</comment>
<proteinExistence type="predicted"/>
<sequence length="133" mass="15229">MCDFQIFVKVIGKGSDPSGARTQSPNLPWSNWMKCNVFIITYLNLHSSALLTKIGSVPTIFASEPCRILVFNWIHRAIKYGLFREPPLSIFIREEFDVTEVVFSGLPERTGKAGYFRFFWEFLHSSVLACPFT</sequence>
<dbReference type="AlphaFoldDB" id="A0A413SYN0"/>
<gene>
    <name evidence="1" type="ORF">DW921_09340</name>
</gene>
<accession>A0A413SYN0</accession>
<reference evidence="1 2" key="1">
    <citation type="submission" date="2018-08" db="EMBL/GenBank/DDBJ databases">
        <title>A genome reference for cultivated species of the human gut microbiota.</title>
        <authorList>
            <person name="Zou Y."/>
            <person name="Xue W."/>
            <person name="Luo G."/>
        </authorList>
    </citation>
    <scope>NUCLEOTIDE SEQUENCE [LARGE SCALE GENOMIC DNA]</scope>
    <source>
        <strain evidence="1 2">AM42-38</strain>
    </source>
</reference>